<name>A0A0D2HVL8_CLAB1</name>
<dbReference type="HOGENOM" id="CLU_024079_0_1_1"/>
<dbReference type="Proteomes" id="UP000053789">
    <property type="component" value="Unassembled WGS sequence"/>
</dbReference>
<dbReference type="EMBL" id="KN846998">
    <property type="protein sequence ID" value="KIW88594.1"/>
    <property type="molecule type" value="Genomic_DNA"/>
</dbReference>
<dbReference type="GeneID" id="27703568"/>
<dbReference type="VEuPathDB" id="FungiDB:Z519_10640"/>
<evidence type="ECO:0000313" key="2">
    <source>
        <dbReference type="EMBL" id="KIW88594.1"/>
    </source>
</evidence>
<dbReference type="InterPro" id="IPR009291">
    <property type="entry name" value="Vps62"/>
</dbReference>
<organism evidence="2 3">
    <name type="scientific">Cladophialophora bantiana (strain ATCC 10958 / CBS 173.52 / CDC B-1940 / NIH 8579)</name>
    <name type="common">Xylohypha bantiana</name>
    <dbReference type="NCBI Taxonomy" id="1442370"/>
    <lineage>
        <taxon>Eukaryota</taxon>
        <taxon>Fungi</taxon>
        <taxon>Dikarya</taxon>
        <taxon>Ascomycota</taxon>
        <taxon>Pezizomycotina</taxon>
        <taxon>Eurotiomycetes</taxon>
        <taxon>Chaetothyriomycetidae</taxon>
        <taxon>Chaetothyriales</taxon>
        <taxon>Herpotrichiellaceae</taxon>
        <taxon>Cladophialophora</taxon>
    </lineage>
</organism>
<proteinExistence type="predicted"/>
<dbReference type="Pfam" id="PF06101">
    <property type="entry name" value="Vps62"/>
    <property type="match status" value="1"/>
</dbReference>
<evidence type="ECO:0000313" key="3">
    <source>
        <dbReference type="Proteomes" id="UP000053789"/>
    </source>
</evidence>
<dbReference type="PANTHER" id="PTHR48174:SF5">
    <property type="entry name" value="VACUOLAR PROTEIN SORTING-ASSOCIATED PROTEIN 62"/>
    <property type="match status" value="1"/>
</dbReference>
<keyword evidence="3" id="KW-1185">Reference proteome</keyword>
<evidence type="ECO:0008006" key="4">
    <source>
        <dbReference type="Google" id="ProtNLM"/>
    </source>
</evidence>
<evidence type="ECO:0000256" key="1">
    <source>
        <dbReference type="SAM" id="MobiDB-lite"/>
    </source>
</evidence>
<accession>A0A0D2HVL8</accession>
<reference evidence="2" key="1">
    <citation type="submission" date="2015-01" db="EMBL/GenBank/DDBJ databases">
        <title>The Genome Sequence of Cladophialophora bantiana CBS 173.52.</title>
        <authorList>
            <consortium name="The Broad Institute Genomics Platform"/>
            <person name="Cuomo C."/>
            <person name="de Hoog S."/>
            <person name="Gorbushina A."/>
            <person name="Stielow B."/>
            <person name="Teixiera M."/>
            <person name="Abouelleil A."/>
            <person name="Chapman S.B."/>
            <person name="Priest M."/>
            <person name="Young S.K."/>
            <person name="Wortman J."/>
            <person name="Nusbaum C."/>
            <person name="Birren B."/>
        </authorList>
    </citation>
    <scope>NUCLEOTIDE SEQUENCE [LARGE SCALE GENOMIC DNA]</scope>
    <source>
        <strain evidence="2">CBS 173.52</strain>
    </source>
</reference>
<dbReference type="RefSeq" id="XP_016615263.1">
    <property type="nucleotide sequence ID" value="XM_016768356.1"/>
</dbReference>
<protein>
    <recommendedName>
        <fullName evidence="4">Vacuolar protein sorting-associated protein 62</fullName>
    </recommendedName>
</protein>
<sequence length="368" mass="40000">MPRDVLNVRVPHVVLAGPNALGKHLTMLYLHVSFVLSLIGTSVSSPVKRLEKRDLPAFVRQYAPVVYLDSTETYFPSSIAGQVSHTHPEDGSGNNITGDPSPLNLNNLNSLNNFASSGTNVYLTSDEGIEALPSWFQGVKPDFTGSTGSTIASLIVTVSKPNNILDAFYFYFYAYNQGNWVLGLPSLEFGDHVGDWEHTMVRFVNGAPTAMWFSQHSSGEAFTYSAVQKYNQGDRPVVYVAKGTHANYAISGTHDHTIPGLNTLAGPLEDHTDAGVFWDPLLDSPYTYSYDNSTGVFTAYNGQDPTAYLDFAGRWGDNQLPDSTPGQIDVFGERKYVAGPTGPRDKDLGRSNVCPDGQSCSVSSLLLP</sequence>
<dbReference type="OrthoDB" id="188042at2759"/>
<feature type="region of interest" description="Disordered" evidence="1">
    <location>
        <begin position="81"/>
        <end position="101"/>
    </location>
</feature>
<dbReference type="PANTHER" id="PTHR48174">
    <property type="entry name" value="DUF946 FAMILY PROTEIN"/>
    <property type="match status" value="1"/>
</dbReference>
<gene>
    <name evidence="2" type="ORF">Z519_10640</name>
</gene>
<dbReference type="AlphaFoldDB" id="A0A0D2HVL8"/>